<dbReference type="InterPro" id="IPR011050">
    <property type="entry name" value="Pectin_lyase_fold/virulence"/>
</dbReference>
<sequence>MHIASANLRHPRIGMLAATLALAGMAAHPTPARAANIPVTNCNDSGGGSLRAAVAIAANGDVIDMRGLRCWRIVLTSGHIAVPQANLAFAGPGAGKLTIDGGQHFSIFRHTGAGGIAVNDLTLQRGFYQSSVAAFGGCIHSTGAVHLNRSRVRWCAVRATGFARAFGAGIYAVDRVELDHSGVTGNTGFDVGAFGQPEGGGIYVLGRLNAVHSRISSNHASRAGGAWVGNGLMTRDTTISDNDGGALEASGEAVIATTTISGNKNAWWIVTLDGIFDDVPLAILESTISGNRSVYDTVNLSRGVRTIFNSTVAYNRHAGGCLNSTVFTGSGETEIESSIFAKNTCAGAPYRDIGGFGDPGDRLIGAHNLIMSTNLPAPLDTLTADPLLAPLTDNGGPTWTQALRSGSPAISAGANPGGFTYDQRGPGFPRTVGATDIGAFER</sequence>
<dbReference type="InterPro" id="IPR059226">
    <property type="entry name" value="Choice_anch_Q_dom"/>
</dbReference>
<reference evidence="2 3" key="1">
    <citation type="submission" date="2021-03" db="EMBL/GenBank/DDBJ databases">
        <title>Complete Genome Sequences of Two Lysobacter Strains Isolated from Sea Water (Lysobacter caseinilyticus) and Soil (Lysobacter helvus) in South Korea.</title>
        <authorList>
            <person name="Watanabe Y."/>
            <person name="Arakawa K."/>
        </authorList>
    </citation>
    <scope>NUCLEOTIDE SEQUENCE [LARGE SCALE GENOMIC DNA]</scope>
    <source>
        <strain evidence="2 3">KVB24</strain>
    </source>
</reference>
<gene>
    <name evidence="2" type="ORF">LYSCAS_09080</name>
</gene>
<feature type="chain" id="PRO_5047080020" description="Right-handed parallel beta-helix repeat-containing protein" evidence="1">
    <location>
        <begin position="35"/>
        <end position="442"/>
    </location>
</feature>
<feature type="signal peptide" evidence="1">
    <location>
        <begin position="1"/>
        <end position="34"/>
    </location>
</feature>
<organism evidence="2 3">
    <name type="scientific">Noviluteimonas caseinilytica</name>
    <dbReference type="NCBI Taxonomy" id="2675101"/>
    <lineage>
        <taxon>Bacteria</taxon>
        <taxon>Pseudomonadati</taxon>
        <taxon>Pseudomonadota</taxon>
        <taxon>Gammaproteobacteria</taxon>
        <taxon>Lysobacterales</taxon>
        <taxon>Lysobacteraceae</taxon>
        <taxon>Noviluteimonas</taxon>
    </lineage>
</organism>
<dbReference type="EMBL" id="AP024545">
    <property type="protein sequence ID" value="BCT91884.1"/>
    <property type="molecule type" value="Genomic_DNA"/>
</dbReference>
<evidence type="ECO:0000313" key="2">
    <source>
        <dbReference type="EMBL" id="BCT91884.1"/>
    </source>
</evidence>
<keyword evidence="1" id="KW-0732">Signal</keyword>
<dbReference type="NCBIfam" id="NF041518">
    <property type="entry name" value="choice_anch_Q"/>
    <property type="match status" value="1"/>
</dbReference>
<accession>A0ABM7Q3L5</accession>
<protein>
    <recommendedName>
        <fullName evidence="4">Right-handed parallel beta-helix repeat-containing protein</fullName>
    </recommendedName>
</protein>
<evidence type="ECO:0008006" key="4">
    <source>
        <dbReference type="Google" id="ProtNLM"/>
    </source>
</evidence>
<evidence type="ECO:0000313" key="3">
    <source>
        <dbReference type="Proteomes" id="UP000681317"/>
    </source>
</evidence>
<dbReference type="RefSeq" id="WP_213436157.1">
    <property type="nucleotide sequence ID" value="NZ_AP024545.1"/>
</dbReference>
<evidence type="ECO:0000256" key="1">
    <source>
        <dbReference type="SAM" id="SignalP"/>
    </source>
</evidence>
<keyword evidence="3" id="KW-1185">Reference proteome</keyword>
<dbReference type="Proteomes" id="UP000681317">
    <property type="component" value="Chromosome"/>
</dbReference>
<name>A0ABM7Q3L5_9GAMM</name>
<dbReference type="SUPFAM" id="SSF51126">
    <property type="entry name" value="Pectin lyase-like"/>
    <property type="match status" value="1"/>
</dbReference>
<proteinExistence type="predicted"/>